<organism evidence="2 3">
    <name type="scientific">Diversispora epigaea</name>
    <dbReference type="NCBI Taxonomy" id="1348612"/>
    <lineage>
        <taxon>Eukaryota</taxon>
        <taxon>Fungi</taxon>
        <taxon>Fungi incertae sedis</taxon>
        <taxon>Mucoromycota</taxon>
        <taxon>Glomeromycotina</taxon>
        <taxon>Glomeromycetes</taxon>
        <taxon>Diversisporales</taxon>
        <taxon>Diversisporaceae</taxon>
        <taxon>Diversispora</taxon>
    </lineage>
</organism>
<keyword evidence="3" id="KW-1185">Reference proteome</keyword>
<name>A0A397IWX3_9GLOM</name>
<reference evidence="2 3" key="1">
    <citation type="submission" date="2018-08" db="EMBL/GenBank/DDBJ databases">
        <title>Genome and evolution of the arbuscular mycorrhizal fungus Diversispora epigaea (formerly Glomus versiforme) and its bacterial endosymbionts.</title>
        <authorList>
            <person name="Sun X."/>
            <person name="Fei Z."/>
            <person name="Harrison M."/>
        </authorList>
    </citation>
    <scope>NUCLEOTIDE SEQUENCE [LARGE SCALE GENOMIC DNA]</scope>
    <source>
        <strain evidence="2 3">IT104</strain>
    </source>
</reference>
<dbReference type="Proteomes" id="UP000266861">
    <property type="component" value="Unassembled WGS sequence"/>
</dbReference>
<dbReference type="OrthoDB" id="642895at2759"/>
<feature type="region of interest" description="Disordered" evidence="1">
    <location>
        <begin position="81"/>
        <end position="105"/>
    </location>
</feature>
<evidence type="ECO:0000313" key="2">
    <source>
        <dbReference type="EMBL" id="RHZ79202.1"/>
    </source>
</evidence>
<proteinExistence type="predicted"/>
<gene>
    <name evidence="2" type="ORF">Glove_151g113</name>
</gene>
<evidence type="ECO:0000256" key="1">
    <source>
        <dbReference type="SAM" id="MobiDB-lite"/>
    </source>
</evidence>
<dbReference type="EMBL" id="PQFF01000142">
    <property type="protein sequence ID" value="RHZ79202.1"/>
    <property type="molecule type" value="Genomic_DNA"/>
</dbReference>
<sequence>MTPIELFDSDLSSSVVLPVRYKYDEKVRIVASLRESFEKCAIQLHHFTPQDEIDNGMFCLFVNKSDPKELFAALQETIKNRENSLNNSNSNGKDTSERDDLVGPN</sequence>
<feature type="compositionally biased region" description="Basic and acidic residues" evidence="1">
    <location>
        <begin position="94"/>
        <end position="105"/>
    </location>
</feature>
<comment type="caution">
    <text evidence="2">The sequence shown here is derived from an EMBL/GenBank/DDBJ whole genome shotgun (WGS) entry which is preliminary data.</text>
</comment>
<evidence type="ECO:0000313" key="3">
    <source>
        <dbReference type="Proteomes" id="UP000266861"/>
    </source>
</evidence>
<dbReference type="AlphaFoldDB" id="A0A397IWX3"/>
<protein>
    <submittedName>
        <fullName evidence="2">Uncharacterized protein</fullName>
    </submittedName>
</protein>
<accession>A0A397IWX3</accession>